<feature type="non-terminal residue" evidence="2">
    <location>
        <position position="308"/>
    </location>
</feature>
<name>A0A7C9JXM4_9PROT</name>
<feature type="domain" description="ISXO2-like transposase" evidence="1">
    <location>
        <begin position="136"/>
        <end position="282"/>
    </location>
</feature>
<evidence type="ECO:0000259" key="1">
    <source>
        <dbReference type="SMART" id="SM01126"/>
    </source>
</evidence>
<dbReference type="EMBL" id="JAAFGW010000143">
    <property type="protein sequence ID" value="NDP48657.1"/>
    <property type="molecule type" value="Genomic_DNA"/>
</dbReference>
<evidence type="ECO:0000313" key="2">
    <source>
        <dbReference type="EMBL" id="NDP48657.1"/>
    </source>
</evidence>
<dbReference type="AlphaFoldDB" id="A0A7C9JXM4"/>
<dbReference type="InterPro" id="IPR024442">
    <property type="entry name" value="Transposase_Zn_ribbon"/>
</dbReference>
<dbReference type="Pfam" id="PF12760">
    <property type="entry name" value="Zn_ribbon_IS1595"/>
    <property type="match status" value="1"/>
</dbReference>
<comment type="caution">
    <text evidence="2">The sequence shown here is derived from an EMBL/GenBank/DDBJ whole genome shotgun (WGS) entry which is preliminary data.</text>
</comment>
<protein>
    <submittedName>
        <fullName evidence="2">IS1595 family transposase</fullName>
    </submittedName>
</protein>
<sequence>MGMNRIQFQRGMSYEEFHMLYGTVEQCEDAWVEARWPQGYCCPRCEGTKASQTHNGRHLWECLLCGYQCSSIAGTVLEATKLPLTKWFLAMFLLTQSKNSIAALELMRQLGVSYKTAWLMKHKLLEVMAQREATRLLTGRVEVDDAYLGGEHEGKAGRGSENKVPFVAAVQTNEKGHPIAVRLDRVKTFSKECIETWAKNALAASATVVSDGLWCFQAVRATAKTHQRIVTGSGRKAAKTPEFRWVNTVLGNLKTALSGTCHAFDFEKYGHRYLAEFQYRFNRRFDLRGMLPRLLRAASLTKPHPSTT</sequence>
<evidence type="ECO:0000313" key="3">
    <source>
        <dbReference type="Proteomes" id="UP000483432"/>
    </source>
</evidence>
<dbReference type="SMART" id="SM01126">
    <property type="entry name" value="DDE_Tnp_IS1595"/>
    <property type="match status" value="1"/>
</dbReference>
<dbReference type="Pfam" id="PF12762">
    <property type="entry name" value="DDE_Tnp_IS1595"/>
    <property type="match status" value="1"/>
</dbReference>
<dbReference type="NCBIfam" id="NF033547">
    <property type="entry name" value="transpos_IS1595"/>
    <property type="match status" value="1"/>
</dbReference>
<proteinExistence type="predicted"/>
<reference evidence="2 3" key="1">
    <citation type="submission" date="2019-09" db="EMBL/GenBank/DDBJ databases">
        <title>H2 Metabolism Revealed by Metagenomic Analysis in Subglacial Sediment of East Antarctica.</title>
        <authorList>
            <person name="Yang Z."/>
            <person name="Zhang Y."/>
            <person name="Lv Y."/>
            <person name="Yan W."/>
            <person name="Xiao X."/>
            <person name="Sun B."/>
            <person name="Ma H."/>
        </authorList>
    </citation>
    <scope>NUCLEOTIDE SEQUENCE [LARGE SCALE GENOMIC DNA]</scope>
    <source>
        <strain evidence="2">Bin2_2</strain>
    </source>
</reference>
<dbReference type="Proteomes" id="UP000483432">
    <property type="component" value="Unassembled WGS sequence"/>
</dbReference>
<organism evidence="2 3">
    <name type="scientific">Sulfuriferula multivorans</name>
    <dbReference type="NCBI Taxonomy" id="1559896"/>
    <lineage>
        <taxon>Bacteria</taxon>
        <taxon>Pseudomonadati</taxon>
        <taxon>Pseudomonadota</taxon>
        <taxon>Betaproteobacteria</taxon>
        <taxon>Nitrosomonadales</taxon>
        <taxon>Sulfuricellaceae</taxon>
        <taxon>Sulfuriferula</taxon>
    </lineage>
</organism>
<dbReference type="InterPro" id="IPR024445">
    <property type="entry name" value="Tnp_ISXO2-like"/>
</dbReference>
<gene>
    <name evidence="2" type="ORF">GZ085_09770</name>
</gene>
<accession>A0A7C9JXM4</accession>